<dbReference type="EMBL" id="ML170209">
    <property type="protein sequence ID" value="TDL18295.1"/>
    <property type="molecule type" value="Genomic_DNA"/>
</dbReference>
<dbReference type="Proteomes" id="UP000294933">
    <property type="component" value="Unassembled WGS sequence"/>
</dbReference>
<gene>
    <name evidence="1" type="ORF">BD410DRAFT_842916</name>
</gene>
<dbReference type="AlphaFoldDB" id="A0A4Y7PT04"/>
<dbReference type="VEuPathDB" id="FungiDB:BD410DRAFT_842916"/>
<protein>
    <submittedName>
        <fullName evidence="1">Uncharacterized protein</fullName>
    </submittedName>
</protein>
<keyword evidence="2" id="KW-1185">Reference proteome</keyword>
<accession>A0A4Y7PT04</accession>
<sequence length="158" mass="17432">MDNRSNFGTASERAQRILPCGLGAPGLFRKVRQTTRRSAQTPRFKILSVTAAKGATLRDPRILGDAVTVSLNSVGIDLALLMFLDDQEMCAVENVETLTVRLTTSANWAGVHKKIGVRRKAIGNTEYLAKQMVKMLLDALTRDQRAKEERRGNSDSSE</sequence>
<proteinExistence type="predicted"/>
<name>A0A4Y7PT04_9AGAM</name>
<evidence type="ECO:0000313" key="1">
    <source>
        <dbReference type="EMBL" id="TDL18295.1"/>
    </source>
</evidence>
<reference evidence="1 2" key="1">
    <citation type="submission" date="2018-06" db="EMBL/GenBank/DDBJ databases">
        <title>A transcriptomic atlas of mushroom development highlights an independent origin of complex multicellularity.</title>
        <authorList>
            <consortium name="DOE Joint Genome Institute"/>
            <person name="Krizsan K."/>
            <person name="Almasi E."/>
            <person name="Merenyi Z."/>
            <person name="Sahu N."/>
            <person name="Viragh M."/>
            <person name="Koszo T."/>
            <person name="Mondo S."/>
            <person name="Kiss B."/>
            <person name="Balint B."/>
            <person name="Kues U."/>
            <person name="Barry K."/>
            <person name="Hegedus J.C."/>
            <person name="Henrissat B."/>
            <person name="Johnson J."/>
            <person name="Lipzen A."/>
            <person name="Ohm R."/>
            <person name="Nagy I."/>
            <person name="Pangilinan J."/>
            <person name="Yan J."/>
            <person name="Xiong Y."/>
            <person name="Grigoriev I.V."/>
            <person name="Hibbett D.S."/>
            <person name="Nagy L.G."/>
        </authorList>
    </citation>
    <scope>NUCLEOTIDE SEQUENCE [LARGE SCALE GENOMIC DNA]</scope>
    <source>
        <strain evidence="1 2">SZMC22713</strain>
    </source>
</reference>
<organism evidence="1 2">
    <name type="scientific">Rickenella mellea</name>
    <dbReference type="NCBI Taxonomy" id="50990"/>
    <lineage>
        <taxon>Eukaryota</taxon>
        <taxon>Fungi</taxon>
        <taxon>Dikarya</taxon>
        <taxon>Basidiomycota</taxon>
        <taxon>Agaricomycotina</taxon>
        <taxon>Agaricomycetes</taxon>
        <taxon>Hymenochaetales</taxon>
        <taxon>Rickenellaceae</taxon>
        <taxon>Rickenella</taxon>
    </lineage>
</organism>
<evidence type="ECO:0000313" key="2">
    <source>
        <dbReference type="Proteomes" id="UP000294933"/>
    </source>
</evidence>